<dbReference type="AlphaFoldDB" id="A0AAD5QF12"/>
<feature type="transmembrane region" description="Helical" evidence="1">
    <location>
        <begin position="438"/>
        <end position="460"/>
    </location>
</feature>
<dbReference type="Proteomes" id="UP001209570">
    <property type="component" value="Unassembled WGS sequence"/>
</dbReference>
<evidence type="ECO:0000313" key="3">
    <source>
        <dbReference type="Proteomes" id="UP001209570"/>
    </source>
</evidence>
<keyword evidence="1" id="KW-0472">Membrane</keyword>
<feature type="transmembrane region" description="Helical" evidence="1">
    <location>
        <begin position="530"/>
        <end position="552"/>
    </location>
</feature>
<sequence>MRRISEALAGSSTVVRVASMGKIAPTALGPRAKDQDELQPTKSLLWRVLEFTGFLLWIFTTLNAVLDPAKTVYGYFIYSDSDNQEVVWTLTVWNQFDNSSAARRCEYPEDSDAFLGCYFELPVYGTGSLAGARCRSFYPTDKGAFQHIGNFFGNCTLADGAELHLPSERFATTQWSVQTASRDKPCLERLGEGEIFPCDAHTTMNGRVLNHRASRTEATKWCREFGGFYVNDLQLDRQQVLLANASLGAEHLAFTSVALDVDRPVFNLYDMLGCSAEVHIGGAATHISTRAFYGLTTAPWTARTTRTARRNAVERQGDGLYRVETLHHSEGDLTQIRTWFKDLLRLALLGFIVFYRVSSIYYPMFLVYTRQHEPFVAFTIRRSLGIVLHKRERRSLLMLLLLSLETLMSGEDIIMFCQQIIYTSRTSYVRQVLKYMSIARIVWPAAFVIAALTRLLRVVLPRRFTIALAEDLFLIACPIVWVYIPSYVTKKGMQLFQGYKWGGAVVRHYANSIQNVYVGQMDHLHLYFELFGYFTAIAVAGGLVIGALVQYASHGASVLVWLYSGGHRQPRDTGTVARLKTDGAISSLERVLVDSTLGISQVEARQITRAKIKRHGIVLCEGLNVAADGFLCLVYGPYQVLGWCCWGYASPVRNRDGHVARISDCAVEFDAQVTVETLAAAAPKPAWLGLPDLSTPVVRAAVKSAPEASAAGPSTAVAPVKDAGDGTASYAAGRRVIQMLGLSLWIFTTLNAVLDPAKTVYGYFIYSDSDNQEVRLSAVFILGLADLW</sequence>
<proteinExistence type="predicted"/>
<protein>
    <submittedName>
        <fullName evidence="2">Uncharacterized protein</fullName>
    </submittedName>
</protein>
<keyword evidence="1" id="KW-1133">Transmembrane helix</keyword>
<gene>
    <name evidence="2" type="ORF">P43SY_005869</name>
</gene>
<dbReference type="EMBL" id="JAKCXM010000002">
    <property type="protein sequence ID" value="KAJ0409975.1"/>
    <property type="molecule type" value="Genomic_DNA"/>
</dbReference>
<keyword evidence="1" id="KW-0812">Transmembrane</keyword>
<keyword evidence="3" id="KW-1185">Reference proteome</keyword>
<reference evidence="2" key="1">
    <citation type="submission" date="2021-12" db="EMBL/GenBank/DDBJ databases">
        <title>Prjna785345.</title>
        <authorList>
            <person name="Rujirawat T."/>
            <person name="Krajaejun T."/>
        </authorList>
    </citation>
    <scope>NUCLEOTIDE SEQUENCE</scope>
    <source>
        <strain evidence="2">Pi057C3</strain>
    </source>
</reference>
<feature type="transmembrane region" description="Helical" evidence="1">
    <location>
        <begin position="396"/>
        <end position="417"/>
    </location>
</feature>
<comment type="caution">
    <text evidence="2">The sequence shown here is derived from an EMBL/GenBank/DDBJ whole genome shotgun (WGS) entry which is preliminary data.</text>
</comment>
<name>A0AAD5QF12_PYTIN</name>
<accession>A0AAD5QF12</accession>
<feature type="transmembrane region" description="Helical" evidence="1">
    <location>
        <begin position="466"/>
        <end position="484"/>
    </location>
</feature>
<feature type="transmembrane region" description="Helical" evidence="1">
    <location>
        <begin position="343"/>
        <end position="362"/>
    </location>
</feature>
<feature type="transmembrane region" description="Helical" evidence="1">
    <location>
        <begin position="44"/>
        <end position="66"/>
    </location>
</feature>
<organism evidence="2 3">
    <name type="scientific">Pythium insidiosum</name>
    <name type="common">Pythiosis disease agent</name>
    <dbReference type="NCBI Taxonomy" id="114742"/>
    <lineage>
        <taxon>Eukaryota</taxon>
        <taxon>Sar</taxon>
        <taxon>Stramenopiles</taxon>
        <taxon>Oomycota</taxon>
        <taxon>Peronosporomycetes</taxon>
        <taxon>Pythiales</taxon>
        <taxon>Pythiaceae</taxon>
        <taxon>Pythium</taxon>
    </lineage>
</organism>
<evidence type="ECO:0000313" key="2">
    <source>
        <dbReference type="EMBL" id="KAJ0409975.1"/>
    </source>
</evidence>
<evidence type="ECO:0000256" key="1">
    <source>
        <dbReference type="SAM" id="Phobius"/>
    </source>
</evidence>